<comment type="caution">
    <text evidence="2">The sequence shown here is derived from an EMBL/GenBank/DDBJ whole genome shotgun (WGS) entry which is preliminary data.</text>
</comment>
<evidence type="ECO:0000313" key="2">
    <source>
        <dbReference type="EMBL" id="CAK9117293.1"/>
    </source>
</evidence>
<accession>A0ABP0SY17</accession>
<dbReference type="Proteomes" id="UP001642484">
    <property type="component" value="Unassembled WGS sequence"/>
</dbReference>
<evidence type="ECO:0000313" key="1">
    <source>
        <dbReference type="EMBL" id="CAK9117273.1"/>
    </source>
</evidence>
<dbReference type="EMBL" id="CAXAMN010028628">
    <property type="protein sequence ID" value="CAK9117273.1"/>
    <property type="molecule type" value="Genomic_DNA"/>
</dbReference>
<name>A0ABP0SY17_9DINO</name>
<keyword evidence="3" id="KW-1185">Reference proteome</keyword>
<gene>
    <name evidence="1" type="ORF">CCMP2556_LOCUS54634</name>
    <name evidence="2" type="ORF">CCMP2556_LOCUS54651</name>
</gene>
<sequence>MASGASPSDGINPKLPTWDGNWKTFPDYHFSPLLEIDRDKLKTKEGVQYLLDFLRDKRGKQQVDLLGDALQQFFQTGEAYRRDQENLNDLNNVMLSWSEKSRRP</sequence>
<evidence type="ECO:0000313" key="3">
    <source>
        <dbReference type="Proteomes" id="UP001642484"/>
    </source>
</evidence>
<dbReference type="EMBL" id="CAXAMN010028639">
    <property type="protein sequence ID" value="CAK9117293.1"/>
    <property type="molecule type" value="Genomic_DNA"/>
</dbReference>
<reference evidence="2 3" key="1">
    <citation type="submission" date="2024-02" db="EMBL/GenBank/DDBJ databases">
        <authorList>
            <person name="Chen Y."/>
            <person name="Shah S."/>
            <person name="Dougan E. K."/>
            <person name="Thang M."/>
            <person name="Chan C."/>
        </authorList>
    </citation>
    <scope>NUCLEOTIDE SEQUENCE [LARGE SCALE GENOMIC DNA]</scope>
</reference>
<organism evidence="2 3">
    <name type="scientific">Durusdinium trenchii</name>
    <dbReference type="NCBI Taxonomy" id="1381693"/>
    <lineage>
        <taxon>Eukaryota</taxon>
        <taxon>Sar</taxon>
        <taxon>Alveolata</taxon>
        <taxon>Dinophyceae</taxon>
        <taxon>Suessiales</taxon>
        <taxon>Symbiodiniaceae</taxon>
        <taxon>Durusdinium</taxon>
    </lineage>
</organism>
<proteinExistence type="predicted"/>
<protein>
    <submittedName>
        <fullName evidence="2">Uncharacterized protein</fullName>
    </submittedName>
</protein>